<dbReference type="Gene3D" id="3.20.20.100">
    <property type="entry name" value="NADP-dependent oxidoreductase domain"/>
    <property type="match status" value="1"/>
</dbReference>
<proteinExistence type="predicted"/>
<protein>
    <submittedName>
        <fullName evidence="3">Aldo/keto reductase</fullName>
    </submittedName>
</protein>
<dbReference type="CDD" id="cd19080">
    <property type="entry name" value="AKR_AKR9A_9B"/>
    <property type="match status" value="1"/>
</dbReference>
<dbReference type="InterPro" id="IPR050523">
    <property type="entry name" value="AKR_Detox_Biosynth"/>
</dbReference>
<evidence type="ECO:0000259" key="2">
    <source>
        <dbReference type="Pfam" id="PF00248"/>
    </source>
</evidence>
<feature type="domain" description="NADP-dependent oxidoreductase" evidence="2">
    <location>
        <begin position="15"/>
        <end position="311"/>
    </location>
</feature>
<evidence type="ECO:0000313" key="4">
    <source>
        <dbReference type="Proteomes" id="UP000682403"/>
    </source>
</evidence>
<dbReference type="EMBL" id="JAGVRK010000001">
    <property type="protein sequence ID" value="MBS2971023.1"/>
    <property type="molecule type" value="Genomic_DNA"/>
</dbReference>
<dbReference type="SUPFAM" id="SSF51430">
    <property type="entry name" value="NAD(P)-linked oxidoreductase"/>
    <property type="match status" value="1"/>
</dbReference>
<dbReference type="Pfam" id="PF00248">
    <property type="entry name" value="Aldo_ket_red"/>
    <property type="match status" value="1"/>
</dbReference>
<dbReference type="PANTHER" id="PTHR43364">
    <property type="entry name" value="NADH-SPECIFIC METHYLGLYOXAL REDUCTASE-RELATED"/>
    <property type="match status" value="1"/>
</dbReference>
<dbReference type="PANTHER" id="PTHR43364:SF4">
    <property type="entry name" value="NAD(P)-LINKED OXIDOREDUCTASE SUPERFAMILY PROTEIN"/>
    <property type="match status" value="1"/>
</dbReference>
<dbReference type="RefSeq" id="WP_211561867.1">
    <property type="nucleotide sequence ID" value="NZ_JAGVRK010000001.1"/>
</dbReference>
<evidence type="ECO:0000256" key="1">
    <source>
        <dbReference type="ARBA" id="ARBA00023002"/>
    </source>
</evidence>
<comment type="caution">
    <text evidence="3">The sequence shown here is derived from an EMBL/GenBank/DDBJ whole genome shotgun (WGS) entry which is preliminary data.</text>
</comment>
<name>A0ABS5LJY2_9BACI</name>
<accession>A0ABS5LJY2</accession>
<dbReference type="Proteomes" id="UP000682403">
    <property type="component" value="Unassembled WGS sequence"/>
</dbReference>
<evidence type="ECO:0000313" key="3">
    <source>
        <dbReference type="EMBL" id="MBS2971023.1"/>
    </source>
</evidence>
<keyword evidence="1" id="KW-0560">Oxidoreductase</keyword>
<keyword evidence="4" id="KW-1185">Reference proteome</keyword>
<organism evidence="3 4">
    <name type="scientific">Metabacillus flavus</name>
    <dbReference type="NCBI Taxonomy" id="2823519"/>
    <lineage>
        <taxon>Bacteria</taxon>
        <taxon>Bacillati</taxon>
        <taxon>Bacillota</taxon>
        <taxon>Bacilli</taxon>
        <taxon>Bacillales</taxon>
        <taxon>Bacillaceae</taxon>
        <taxon>Metabacillus</taxon>
    </lineage>
</organism>
<dbReference type="InterPro" id="IPR023210">
    <property type="entry name" value="NADP_OxRdtase_dom"/>
</dbReference>
<gene>
    <name evidence="3" type="ORF">J9317_19960</name>
</gene>
<dbReference type="InterPro" id="IPR036812">
    <property type="entry name" value="NAD(P)_OxRdtase_dom_sf"/>
</dbReference>
<reference evidence="3 4" key="1">
    <citation type="submission" date="2021-04" db="EMBL/GenBank/DDBJ databases">
        <title>Metabacillus sp. strain KIGAM252 whole genome sequence.</title>
        <authorList>
            <person name="Seo M.-J."/>
            <person name="Cho E.-S."/>
            <person name="Hwang C.Y."/>
            <person name="Yoon D.J."/>
        </authorList>
    </citation>
    <scope>NUCLEOTIDE SEQUENCE [LARGE SCALE GENOMIC DNA]</scope>
    <source>
        <strain evidence="3 4">KIGAM252</strain>
    </source>
</reference>
<sequence length="343" mass="38100">MRYKLLGNSGLRVSELALGTMTFGEDWGFGASKEESRKIFNRFTEAGGNFIDTACNYTNGASETFIGEFIQGNREQYVIATKYSLTTRPNDPNGGGNHRKNLVQTVEGSLKRLNTDYIDLLWLHAWDFTTPVEEVMRALDDLVRAGKVLYIGISDTPAWIVSQANTLAMLRGWTPFIGLQVEYSLLQREPERDLLPMARALDIGITAWAPIAGGALTGKYLSGLANEDQKRLTPQSKRLNEVNSKIAAEVVKIAEELEKNPAQVAINWVRQQPGVNIPLIGARKESQIIDNLGAAEFSLSSEQLQRLDQASRIELGFPHEFLSSDPVRNALFGTTFGKIDNHR</sequence>